<keyword evidence="3" id="KW-1185">Reference proteome</keyword>
<name>A0A919BNY4_9GAMM</name>
<keyword evidence="1" id="KW-1133">Transmembrane helix</keyword>
<protein>
    <submittedName>
        <fullName evidence="2">Uncharacterized protein</fullName>
    </submittedName>
</protein>
<evidence type="ECO:0000313" key="3">
    <source>
        <dbReference type="Proteomes" id="UP000623842"/>
    </source>
</evidence>
<dbReference type="RefSeq" id="WP_189772981.1">
    <property type="nucleotide sequence ID" value="NZ_BNCK01000008.1"/>
</dbReference>
<feature type="transmembrane region" description="Helical" evidence="1">
    <location>
        <begin position="94"/>
        <end position="111"/>
    </location>
</feature>
<feature type="transmembrane region" description="Helical" evidence="1">
    <location>
        <begin position="29"/>
        <end position="49"/>
    </location>
</feature>
<gene>
    <name evidence="2" type="ORF">GCM10017161_33510</name>
</gene>
<dbReference type="EMBL" id="BNCK01000008">
    <property type="protein sequence ID" value="GHG01990.1"/>
    <property type="molecule type" value="Genomic_DNA"/>
</dbReference>
<keyword evidence="1" id="KW-0472">Membrane</keyword>
<proteinExistence type="predicted"/>
<dbReference type="Proteomes" id="UP000623842">
    <property type="component" value="Unassembled WGS sequence"/>
</dbReference>
<evidence type="ECO:0000313" key="2">
    <source>
        <dbReference type="EMBL" id="GHG01990.1"/>
    </source>
</evidence>
<comment type="caution">
    <text evidence="2">The sequence shown here is derived from an EMBL/GenBank/DDBJ whole genome shotgun (WGS) entry which is preliminary data.</text>
</comment>
<sequence length="124" mass="14473">MELPRVVYENLPYGYFLASGALFSLGDSWPLLFSGAVFYLAACIVLVQRSAHRRRDKYKHKQKRVWLPELIYEFLPYAFSAVGILLLMISNSNIVQFIAFSLMIWAIRNLICRHNNRTRKQGLF</sequence>
<organism evidence="2 3">
    <name type="scientific">Thalassotalea marina</name>
    <dbReference type="NCBI Taxonomy" id="1673741"/>
    <lineage>
        <taxon>Bacteria</taxon>
        <taxon>Pseudomonadati</taxon>
        <taxon>Pseudomonadota</taxon>
        <taxon>Gammaproteobacteria</taxon>
        <taxon>Alteromonadales</taxon>
        <taxon>Colwelliaceae</taxon>
        <taxon>Thalassotalea</taxon>
    </lineage>
</organism>
<accession>A0A919BNY4</accession>
<evidence type="ECO:0000256" key="1">
    <source>
        <dbReference type="SAM" id="Phobius"/>
    </source>
</evidence>
<feature type="transmembrane region" description="Helical" evidence="1">
    <location>
        <begin position="70"/>
        <end position="88"/>
    </location>
</feature>
<reference evidence="2" key="1">
    <citation type="journal article" date="2014" name="Int. J. Syst. Evol. Microbiol.">
        <title>Complete genome sequence of Corynebacterium casei LMG S-19264T (=DSM 44701T), isolated from a smear-ripened cheese.</title>
        <authorList>
            <consortium name="US DOE Joint Genome Institute (JGI-PGF)"/>
            <person name="Walter F."/>
            <person name="Albersmeier A."/>
            <person name="Kalinowski J."/>
            <person name="Ruckert C."/>
        </authorList>
    </citation>
    <scope>NUCLEOTIDE SEQUENCE</scope>
    <source>
        <strain evidence="2">KCTC 42731</strain>
    </source>
</reference>
<reference evidence="2" key="2">
    <citation type="submission" date="2020-09" db="EMBL/GenBank/DDBJ databases">
        <authorList>
            <person name="Sun Q."/>
            <person name="Kim S."/>
        </authorList>
    </citation>
    <scope>NUCLEOTIDE SEQUENCE</scope>
    <source>
        <strain evidence="2">KCTC 42731</strain>
    </source>
</reference>
<keyword evidence="1" id="KW-0812">Transmembrane</keyword>
<dbReference type="AlphaFoldDB" id="A0A919BNY4"/>